<dbReference type="GO" id="GO:0006357">
    <property type="term" value="P:regulation of transcription by RNA polymerase II"/>
    <property type="evidence" value="ECO:0007669"/>
    <property type="project" value="InterPro"/>
</dbReference>
<dbReference type="AlphaFoldDB" id="A0A7J7FNZ4"/>
<dbReference type="InterPro" id="IPR044888">
    <property type="entry name" value="Mediatior_Med7_sf"/>
</dbReference>
<dbReference type="Proteomes" id="UP000551758">
    <property type="component" value="Unassembled WGS sequence"/>
</dbReference>
<evidence type="ECO:0000256" key="1">
    <source>
        <dbReference type="ARBA" id="ARBA00004123"/>
    </source>
</evidence>
<protein>
    <recommendedName>
        <fullName evidence="6">Mediator of RNA polymerase II transcription subunit 7</fullName>
    </recommendedName>
</protein>
<dbReference type="EMBL" id="JACDTQ010000017">
    <property type="protein sequence ID" value="KAF5929800.1"/>
    <property type="molecule type" value="Genomic_DNA"/>
</dbReference>
<keyword evidence="8" id="KW-1185">Reference proteome</keyword>
<comment type="subcellular location">
    <subcellularLocation>
        <location evidence="1 6">Nucleus</location>
    </subcellularLocation>
</comment>
<evidence type="ECO:0000256" key="6">
    <source>
        <dbReference type="RuleBase" id="RU364060"/>
    </source>
</evidence>
<dbReference type="GO" id="GO:0070847">
    <property type="term" value="C:core mediator complex"/>
    <property type="evidence" value="ECO:0007669"/>
    <property type="project" value="TreeGrafter"/>
</dbReference>
<comment type="caution">
    <text evidence="7">The sequence shown here is derived from an EMBL/GenBank/DDBJ whole genome shotgun (WGS) entry which is preliminary data.</text>
</comment>
<keyword evidence="4 6" id="KW-0804">Transcription</keyword>
<dbReference type="SUPFAM" id="SSF140718">
    <property type="entry name" value="Mediator hinge subcomplex-like"/>
    <property type="match status" value="1"/>
</dbReference>
<name>A0A7J7FNZ4_DICBM</name>
<evidence type="ECO:0000256" key="2">
    <source>
        <dbReference type="ARBA" id="ARBA00009994"/>
    </source>
</evidence>
<reference evidence="7 8" key="1">
    <citation type="journal article" date="2020" name="Mol. Biol. Evol.">
        <title>Interspecific Gene Flow and the Evolution of Specialization in Black and White Rhinoceros.</title>
        <authorList>
            <person name="Moodley Y."/>
            <person name="Westbury M.V."/>
            <person name="Russo I.M."/>
            <person name="Gopalakrishnan S."/>
            <person name="Rakotoarivelo A."/>
            <person name="Olsen R.A."/>
            <person name="Prost S."/>
            <person name="Tunstall T."/>
            <person name="Ryder O.A."/>
            <person name="Dalen L."/>
            <person name="Bruford M.W."/>
        </authorList>
    </citation>
    <scope>NUCLEOTIDE SEQUENCE [LARGE SCALE GENOMIC DNA]</scope>
    <source>
        <strain evidence="7">SBR-YM</strain>
        <tissue evidence="7">Skin</tissue>
    </source>
</reference>
<keyword evidence="5 6" id="KW-0539">Nucleus</keyword>
<dbReference type="InterPro" id="IPR037212">
    <property type="entry name" value="Med7/Med21-like"/>
</dbReference>
<evidence type="ECO:0000313" key="8">
    <source>
        <dbReference type="Proteomes" id="UP000551758"/>
    </source>
</evidence>
<organism evidence="7 8">
    <name type="scientific">Diceros bicornis minor</name>
    <name type="common">South-central black rhinoceros</name>
    <dbReference type="NCBI Taxonomy" id="77932"/>
    <lineage>
        <taxon>Eukaryota</taxon>
        <taxon>Metazoa</taxon>
        <taxon>Chordata</taxon>
        <taxon>Craniata</taxon>
        <taxon>Vertebrata</taxon>
        <taxon>Euteleostomi</taxon>
        <taxon>Mammalia</taxon>
        <taxon>Eutheria</taxon>
        <taxon>Laurasiatheria</taxon>
        <taxon>Perissodactyla</taxon>
        <taxon>Rhinocerotidae</taxon>
        <taxon>Diceros</taxon>
    </lineage>
</organism>
<dbReference type="GO" id="GO:0003712">
    <property type="term" value="F:transcription coregulator activity"/>
    <property type="evidence" value="ECO:0007669"/>
    <property type="project" value="InterPro"/>
</dbReference>
<proteinExistence type="inferred from homology"/>
<keyword evidence="3 6" id="KW-0805">Transcription regulation</keyword>
<dbReference type="GO" id="GO:0016592">
    <property type="term" value="C:mediator complex"/>
    <property type="evidence" value="ECO:0007669"/>
    <property type="project" value="InterPro"/>
</dbReference>
<comment type="function">
    <text evidence="6">Component of the Mediator complex, a coactivator involved in the regulated transcription of nearly all RNA polymerase II-dependent genes. Mediator functions as a bridge to convey information from gene-specific regulatory proteins to the basal RNA polymerase II transcription machinery.</text>
</comment>
<sequence>MFNNQFQCDDLITCPLESQDMKQLHPMQFDHKKELRKLKTSVLINFLDMLDFLIRSPGNTEGEEKLEDLKLLFVPVHPFINEYRPYQHHILVNLLLDSPKRDITRSHVNGLTLQLYEL</sequence>
<dbReference type="PANTHER" id="PTHR21428">
    <property type="entry name" value="MEDIATOR OF RNA POLYMERASE II TRANSCRIPTION SUBUNIT 7"/>
    <property type="match status" value="1"/>
</dbReference>
<dbReference type="Gene3D" id="6.10.140.200">
    <property type="match status" value="1"/>
</dbReference>
<evidence type="ECO:0000256" key="4">
    <source>
        <dbReference type="ARBA" id="ARBA00023163"/>
    </source>
</evidence>
<evidence type="ECO:0000256" key="5">
    <source>
        <dbReference type="ARBA" id="ARBA00023242"/>
    </source>
</evidence>
<evidence type="ECO:0000313" key="7">
    <source>
        <dbReference type="EMBL" id="KAF5929800.1"/>
    </source>
</evidence>
<dbReference type="InterPro" id="IPR009244">
    <property type="entry name" value="Mediatior_Med7"/>
</dbReference>
<gene>
    <name evidence="7" type="ORF">HPG69_002525</name>
</gene>
<comment type="similarity">
    <text evidence="2 6">Belongs to the Mediator complex subunit 7 family.</text>
</comment>
<accession>A0A7J7FNZ4</accession>
<dbReference type="PANTHER" id="PTHR21428:SF11">
    <property type="entry name" value="MEDIATOR OF RNA POLYMERASE II TRANSCRIPTION SUBUNIT 7"/>
    <property type="match status" value="1"/>
</dbReference>
<dbReference type="Pfam" id="PF05983">
    <property type="entry name" value="Med7"/>
    <property type="match status" value="1"/>
</dbReference>
<keyword evidence="6" id="KW-0010">Activator</keyword>
<comment type="subunit">
    <text evidence="6">Component of the Mediator complex.</text>
</comment>
<evidence type="ECO:0000256" key="3">
    <source>
        <dbReference type="ARBA" id="ARBA00023015"/>
    </source>
</evidence>